<sequence>MTYLKKLKWLTTLMVVLMSYYSKGYSQTQVVVNSLSEFHSVVQNSDQEIILAPGDYELDDLPSDSRVINCSGSNNTIDMTGVRINALVGSIRESYFIISGNDNIVKNGAIEDYYASGLTEVTDYSAYNNDPTLAYGLKGAAVMRISGNNNQLLDFELIIRGSSPYGYGSIYGIGSDRTFNHSKRCGIVINGLEGGGNGNTLDGITMYHYAFGHGIFIQNGAGNNLIKNCYVEGRMRPSADLYNDTNPYDYPFRSNYEIAAPGTPFAMPFESPIPIPMDVMYPLSEDGIRSYGGTGAVTVENCTVKNMRGGVRTYLASSATVTNCTSIGNGLTNFNVNSGGQVIESTGDFTYAPIMDVPLDRSGQNIELTIMPSPEAIGPHNIADIDGNNHKITFHRTEGPLDSDEERAIVITGNNSIIVNETEYKIILESTASGNTIISCGGGEIIDNGSLNTITESENCKLPVNLATKYGTATQSTDYESHGSASNAIDGNTNSTWGGRSLSHTSGDATLDPEPWWQVDLNGNYQIETIKIYNRTDCCSDRLNNFTVEVIDSNGTVAFSQFYETAPSNAFTITTGNAIGGIVKISKTTSDPLALAEVEIFGKDAEVTLSDKTFELSQIKLYPNPANDILNIANAKGEMVSVYSILGKQVITTKLEHSNETIDISSLNTGIYFAEFKIGTTRKIIKLIKK</sequence>
<name>A0A516GSW9_9FLAO</name>
<dbReference type="Pfam" id="PF22633">
    <property type="entry name" value="F5_F8_type_C_2"/>
    <property type="match status" value="1"/>
</dbReference>
<evidence type="ECO:0000256" key="2">
    <source>
        <dbReference type="ARBA" id="ARBA00010147"/>
    </source>
</evidence>
<evidence type="ECO:0000256" key="1">
    <source>
        <dbReference type="ARBA" id="ARBA00002219"/>
    </source>
</evidence>
<dbReference type="PANTHER" id="PTHR45713:SF6">
    <property type="entry name" value="F5_8 TYPE C DOMAIN-CONTAINING PROTEIN"/>
    <property type="match status" value="1"/>
</dbReference>
<evidence type="ECO:0000313" key="11">
    <source>
        <dbReference type="EMBL" id="QDO94613.1"/>
    </source>
</evidence>
<evidence type="ECO:0000256" key="5">
    <source>
        <dbReference type="ARBA" id="ARBA00022729"/>
    </source>
</evidence>
<evidence type="ECO:0000256" key="4">
    <source>
        <dbReference type="ARBA" id="ARBA00022723"/>
    </source>
</evidence>
<comment type="subunit">
    <text evidence="3">Homotrimer.</text>
</comment>
<keyword evidence="7" id="KW-0106">Calcium</keyword>
<dbReference type="InterPro" id="IPR006585">
    <property type="entry name" value="FTP1"/>
</dbReference>
<dbReference type="InterPro" id="IPR012334">
    <property type="entry name" value="Pectin_lyas_fold"/>
</dbReference>
<dbReference type="KEGG" id="fop:FNB79_11775"/>
<evidence type="ECO:0000256" key="8">
    <source>
        <dbReference type="ARBA" id="ARBA00023157"/>
    </source>
</evidence>
<dbReference type="SUPFAM" id="SSF49785">
    <property type="entry name" value="Galactose-binding domain-like"/>
    <property type="match status" value="1"/>
</dbReference>
<dbReference type="RefSeq" id="WP_143381497.1">
    <property type="nucleotide sequence ID" value="NZ_CP041637.1"/>
</dbReference>
<evidence type="ECO:0000256" key="7">
    <source>
        <dbReference type="ARBA" id="ARBA00022837"/>
    </source>
</evidence>
<keyword evidence="6" id="KW-0430">Lectin</keyword>
<keyword evidence="5" id="KW-0732">Signal</keyword>
<keyword evidence="4" id="KW-0479">Metal-binding</keyword>
<dbReference type="Pfam" id="PF18962">
    <property type="entry name" value="Por_Secre_tail"/>
    <property type="match status" value="1"/>
</dbReference>
<comment type="similarity">
    <text evidence="2">Belongs to the fucolectin family.</text>
</comment>
<comment type="function">
    <text evidence="1">Acts as a defensive agent. Recognizes blood group fucosylated oligosaccharides including A, B, H and Lewis B-type antigens. Does not recognize Lewis A antigen and has low affinity for monovalent haptens.</text>
</comment>
<feature type="region of interest" description="Disordered" evidence="9">
    <location>
        <begin position="476"/>
        <end position="508"/>
    </location>
</feature>
<dbReference type="GO" id="GO:0042806">
    <property type="term" value="F:fucose binding"/>
    <property type="evidence" value="ECO:0007669"/>
    <property type="project" value="UniProtKB-ARBA"/>
</dbReference>
<dbReference type="AlphaFoldDB" id="A0A516GSW9"/>
<dbReference type="InterPro" id="IPR006626">
    <property type="entry name" value="PbH1"/>
</dbReference>
<keyword evidence="12" id="KW-1185">Reference proteome</keyword>
<dbReference type="Gene3D" id="2.60.120.260">
    <property type="entry name" value="Galactose-binding domain-like"/>
    <property type="match status" value="1"/>
</dbReference>
<organism evidence="11 12">
    <name type="scientific">Formosa sediminum</name>
    <dbReference type="NCBI Taxonomy" id="2594004"/>
    <lineage>
        <taxon>Bacteria</taxon>
        <taxon>Pseudomonadati</taxon>
        <taxon>Bacteroidota</taxon>
        <taxon>Flavobacteriia</taxon>
        <taxon>Flavobacteriales</taxon>
        <taxon>Flavobacteriaceae</taxon>
        <taxon>Formosa</taxon>
    </lineage>
</organism>
<dbReference type="SMART" id="SM00607">
    <property type="entry name" value="FTP"/>
    <property type="match status" value="1"/>
</dbReference>
<dbReference type="SUPFAM" id="SSF51126">
    <property type="entry name" value="Pectin lyase-like"/>
    <property type="match status" value="1"/>
</dbReference>
<dbReference type="Proteomes" id="UP000319209">
    <property type="component" value="Chromosome"/>
</dbReference>
<dbReference type="InterPro" id="IPR008979">
    <property type="entry name" value="Galactose-bd-like_sf"/>
</dbReference>
<dbReference type="OrthoDB" id="1415361at2"/>
<dbReference type="PANTHER" id="PTHR45713">
    <property type="entry name" value="FTP DOMAIN-CONTAINING PROTEIN"/>
    <property type="match status" value="1"/>
</dbReference>
<dbReference type="EMBL" id="CP041637">
    <property type="protein sequence ID" value="QDO94613.1"/>
    <property type="molecule type" value="Genomic_DNA"/>
</dbReference>
<gene>
    <name evidence="11" type="ORF">FNB79_11775</name>
</gene>
<feature type="domain" description="Fucolectin tachylectin-4 pentraxin-1" evidence="10">
    <location>
        <begin position="463"/>
        <end position="606"/>
    </location>
</feature>
<evidence type="ECO:0000256" key="6">
    <source>
        <dbReference type="ARBA" id="ARBA00022734"/>
    </source>
</evidence>
<dbReference type="NCBIfam" id="TIGR04183">
    <property type="entry name" value="Por_Secre_tail"/>
    <property type="match status" value="1"/>
</dbReference>
<dbReference type="InterPro" id="IPR011050">
    <property type="entry name" value="Pectin_lyase_fold/virulence"/>
</dbReference>
<evidence type="ECO:0000259" key="10">
    <source>
        <dbReference type="SMART" id="SM00607"/>
    </source>
</evidence>
<dbReference type="GO" id="GO:0046872">
    <property type="term" value="F:metal ion binding"/>
    <property type="evidence" value="ECO:0007669"/>
    <property type="project" value="UniProtKB-KW"/>
</dbReference>
<dbReference type="InterPro" id="IPR026444">
    <property type="entry name" value="Secre_tail"/>
</dbReference>
<proteinExistence type="inferred from homology"/>
<evidence type="ECO:0000256" key="9">
    <source>
        <dbReference type="SAM" id="MobiDB-lite"/>
    </source>
</evidence>
<dbReference type="Gene3D" id="2.160.20.10">
    <property type="entry name" value="Single-stranded right-handed beta-helix, Pectin lyase-like"/>
    <property type="match status" value="1"/>
</dbReference>
<protein>
    <submittedName>
        <fullName evidence="11">T9SS type A sorting domain-containing protein</fullName>
    </submittedName>
</protein>
<dbReference type="GO" id="GO:0010185">
    <property type="term" value="P:regulation of cellular defense response"/>
    <property type="evidence" value="ECO:0007669"/>
    <property type="project" value="UniProtKB-ARBA"/>
</dbReference>
<keyword evidence="8" id="KW-1015">Disulfide bond</keyword>
<dbReference type="SMART" id="SM00710">
    <property type="entry name" value="PbH1"/>
    <property type="match status" value="5"/>
</dbReference>
<dbReference type="InterPro" id="IPR051941">
    <property type="entry name" value="BG_Antigen-Binding_Lectin"/>
</dbReference>
<evidence type="ECO:0000256" key="3">
    <source>
        <dbReference type="ARBA" id="ARBA00011233"/>
    </source>
</evidence>
<accession>A0A516GSW9</accession>
<reference evidence="11 12" key="1">
    <citation type="submission" date="2019-07" db="EMBL/GenBank/DDBJ databases">
        <title>Genome sequencing for Formosa sp. PS13.</title>
        <authorList>
            <person name="Park S.-J."/>
        </authorList>
    </citation>
    <scope>NUCLEOTIDE SEQUENCE [LARGE SCALE GENOMIC DNA]</scope>
    <source>
        <strain evidence="11 12">PS13</strain>
    </source>
</reference>
<evidence type="ECO:0000313" key="12">
    <source>
        <dbReference type="Proteomes" id="UP000319209"/>
    </source>
</evidence>